<dbReference type="Gene3D" id="1.10.1060.10">
    <property type="entry name" value="Alpha-helical ferredoxin"/>
    <property type="match status" value="1"/>
</dbReference>
<dbReference type="GO" id="GO:0016491">
    <property type="term" value="F:oxidoreductase activity"/>
    <property type="evidence" value="ECO:0007669"/>
    <property type="project" value="UniProtKB-ARBA"/>
</dbReference>
<dbReference type="InterPro" id="IPR017896">
    <property type="entry name" value="4Fe4S_Fe-S-bd"/>
</dbReference>
<keyword evidence="2" id="KW-0004">4Fe-4S</keyword>
<keyword evidence="6" id="KW-0411">Iron-sulfur</keyword>
<feature type="domain" description="4Fe-4S ferredoxin-type" evidence="8">
    <location>
        <begin position="27"/>
        <end position="87"/>
    </location>
</feature>
<sequence>MNNPTICIDSPFLSMLNKKDKGDNIIDCMTCGICLSRCSWYDGEGGPVPRQMVRMAQLGLDNLLGQSHMIWDCMLCNHCTVECPVGIVMEDVVRKARSLPDAIERMPVDIKHGIQLRLETGDVNGFTEEDFIETIEWVNEELADETEGSKAAIPTEQKGAKYLYLPNPRELGTNILHLQAMARLFNAFGESWTMSSRHTDVTNWGYFSGDDDIEKKMALRIIEATEDLEVENLVLSECGHGFFALRKRAEKLIGRKPKFNILSIVEVTLDMVEKGVISLNPDAYPYSIAYHDPCNLGRKSGVFEAPRKLLSYMCKEVVELTPNRMDGVCCGGGGALLQDSSSTKRRMISGKAKADQIKAAGVKHLSTACLSCHRQLTEIIKYYELGVKIDTVAALAAEAMVKK</sequence>
<dbReference type="InterPro" id="IPR009051">
    <property type="entry name" value="Helical_ferredxn"/>
</dbReference>
<evidence type="ECO:0000259" key="7">
    <source>
        <dbReference type="Pfam" id="PF02754"/>
    </source>
</evidence>
<dbReference type="Pfam" id="PF13183">
    <property type="entry name" value="Fer4_8"/>
    <property type="match status" value="1"/>
</dbReference>
<dbReference type="InterPro" id="IPR017900">
    <property type="entry name" value="4Fe4S_Fe_S_CS"/>
</dbReference>
<evidence type="ECO:0000256" key="1">
    <source>
        <dbReference type="ARBA" id="ARBA00022448"/>
    </source>
</evidence>
<dbReference type="GO" id="GO:0046872">
    <property type="term" value="F:metal ion binding"/>
    <property type="evidence" value="ECO:0007669"/>
    <property type="project" value="UniProtKB-KW"/>
</dbReference>
<dbReference type="PANTHER" id="PTHR43551:SF1">
    <property type="entry name" value="HETERODISULFIDE REDUCTASE"/>
    <property type="match status" value="1"/>
</dbReference>
<gene>
    <name evidence="9" type="ORF">N47_J00980</name>
</gene>
<dbReference type="EMBL" id="FR695872">
    <property type="protein sequence ID" value="CBX29117.1"/>
    <property type="molecule type" value="Genomic_DNA"/>
</dbReference>
<evidence type="ECO:0000256" key="5">
    <source>
        <dbReference type="ARBA" id="ARBA00023004"/>
    </source>
</evidence>
<accession>E1YEX3</accession>
<keyword evidence="3" id="KW-0479">Metal-binding</keyword>
<evidence type="ECO:0000256" key="6">
    <source>
        <dbReference type="ARBA" id="ARBA00023014"/>
    </source>
</evidence>
<evidence type="ECO:0000256" key="3">
    <source>
        <dbReference type="ARBA" id="ARBA00022723"/>
    </source>
</evidence>
<evidence type="ECO:0008006" key="10">
    <source>
        <dbReference type="Google" id="ProtNLM"/>
    </source>
</evidence>
<evidence type="ECO:0000313" key="9">
    <source>
        <dbReference type="EMBL" id="CBX29117.1"/>
    </source>
</evidence>
<dbReference type="GO" id="GO:0051539">
    <property type="term" value="F:4 iron, 4 sulfur cluster binding"/>
    <property type="evidence" value="ECO:0007669"/>
    <property type="project" value="UniProtKB-KW"/>
</dbReference>
<dbReference type="Pfam" id="PF02754">
    <property type="entry name" value="CCG"/>
    <property type="match status" value="1"/>
</dbReference>
<keyword evidence="5" id="KW-0408">Iron</keyword>
<proteinExistence type="predicted"/>
<dbReference type="AlphaFoldDB" id="E1YEX3"/>
<evidence type="ECO:0000256" key="2">
    <source>
        <dbReference type="ARBA" id="ARBA00022485"/>
    </source>
</evidence>
<feature type="domain" description="Cysteine-rich" evidence="7">
    <location>
        <begin position="288"/>
        <end position="376"/>
    </location>
</feature>
<dbReference type="InterPro" id="IPR004017">
    <property type="entry name" value="Cys_rich_dom"/>
</dbReference>
<keyword evidence="4" id="KW-0249">Electron transport</keyword>
<protein>
    <recommendedName>
        <fullName evidence="10">(Fe-S)-binding protein</fullName>
    </recommendedName>
</protein>
<evidence type="ECO:0000256" key="4">
    <source>
        <dbReference type="ARBA" id="ARBA00022982"/>
    </source>
</evidence>
<name>E1YEX3_9BACT</name>
<dbReference type="PROSITE" id="PS00198">
    <property type="entry name" value="4FE4S_FER_1"/>
    <property type="match status" value="1"/>
</dbReference>
<dbReference type="PANTHER" id="PTHR43551">
    <property type="entry name" value="FUMARATE REDUCTASE IRON-SULFUR SUBUNIT"/>
    <property type="match status" value="1"/>
</dbReference>
<evidence type="ECO:0000259" key="8">
    <source>
        <dbReference type="Pfam" id="PF13183"/>
    </source>
</evidence>
<organism evidence="9">
    <name type="scientific">uncultured Desulfobacterium sp</name>
    <dbReference type="NCBI Taxonomy" id="201089"/>
    <lineage>
        <taxon>Bacteria</taxon>
        <taxon>Pseudomonadati</taxon>
        <taxon>Thermodesulfobacteriota</taxon>
        <taxon>Desulfobacteria</taxon>
        <taxon>Desulfobacterales</taxon>
        <taxon>Desulfobacteriaceae</taxon>
        <taxon>Desulfobacterium</taxon>
        <taxon>environmental samples</taxon>
    </lineage>
</organism>
<reference evidence="9" key="1">
    <citation type="journal article" date="2011" name="Environ. Microbiol.">
        <title>Genomic insights into the metabolic potential of the polycyclic aromatic hydrocarbon degrading sulfate-reducing Deltaproteobacterium N47.</title>
        <authorList>
            <person name="Bergmann F."/>
            <person name="Selesi D."/>
            <person name="Weinmaier T."/>
            <person name="Tischler P."/>
            <person name="Rattei T."/>
            <person name="Meckenstock R.U."/>
        </authorList>
    </citation>
    <scope>NUCLEOTIDE SEQUENCE</scope>
</reference>
<dbReference type="SUPFAM" id="SSF46548">
    <property type="entry name" value="alpha-helical ferredoxin"/>
    <property type="match status" value="1"/>
</dbReference>
<keyword evidence="1" id="KW-0813">Transport</keyword>